<keyword evidence="6" id="KW-1133">Transmembrane helix</keyword>
<dbReference type="AlphaFoldDB" id="A0A5B6X8K8"/>
<dbReference type="Proteomes" id="UP000325315">
    <property type="component" value="Unassembled WGS sequence"/>
</dbReference>
<dbReference type="PANTHER" id="PTHR11010:SF31">
    <property type="entry name" value="ALPHA_BETA-HYDROLASES SUPERFAMILY PROTEIN"/>
    <property type="match status" value="1"/>
</dbReference>
<dbReference type="InterPro" id="IPR008758">
    <property type="entry name" value="Peptidase_S28"/>
</dbReference>
<evidence type="ECO:0000256" key="2">
    <source>
        <dbReference type="ARBA" id="ARBA00022670"/>
    </source>
</evidence>
<evidence type="ECO:0000256" key="1">
    <source>
        <dbReference type="ARBA" id="ARBA00011079"/>
    </source>
</evidence>
<keyword evidence="6" id="KW-0472">Membrane</keyword>
<dbReference type="Gene3D" id="3.40.50.1820">
    <property type="entry name" value="alpha/beta hydrolase"/>
    <property type="match status" value="1"/>
</dbReference>
<sequence>MQRGHVVSLPLEALISKQIIYVLDPSFSRLAVGRVKLLNSRKAAIPVEPLMAPCLSIFFPFIITFCVTLTAAAAGHYSLQTFFPRPAYQSLIKHAKTAKPKLPFKTRYFPQTLDHFSFHPKSSKIFYQKYLINTQYWHKGAPIFVYTGNEGDIEWFAANTGFMLDIAPKFRALLLFIEHRFYGESMPFGKDSYQSAKTLGYLNSQQALADFAVLIRSLKQNLSSEASPVVIFGGSYGGSKFKP</sequence>
<dbReference type="GO" id="GO:0006508">
    <property type="term" value="P:proteolysis"/>
    <property type="evidence" value="ECO:0007669"/>
    <property type="project" value="UniProtKB-KW"/>
</dbReference>
<keyword evidence="2" id="KW-0645">Protease</keyword>
<evidence type="ECO:0000256" key="6">
    <source>
        <dbReference type="SAM" id="Phobius"/>
    </source>
</evidence>
<reference evidence="8" key="1">
    <citation type="journal article" date="2019" name="Plant Biotechnol. J.">
        <title>Genome sequencing of the Australian wild diploid species Gossypium australe highlights disease resistance and delayed gland morphogenesis.</title>
        <authorList>
            <person name="Cai Y."/>
            <person name="Cai X."/>
            <person name="Wang Q."/>
            <person name="Wang P."/>
            <person name="Zhang Y."/>
            <person name="Cai C."/>
            <person name="Xu Y."/>
            <person name="Wang K."/>
            <person name="Zhou Z."/>
            <person name="Wang C."/>
            <person name="Geng S."/>
            <person name="Li B."/>
            <person name="Dong Q."/>
            <person name="Hou Y."/>
            <person name="Wang H."/>
            <person name="Ai P."/>
            <person name="Liu Z."/>
            <person name="Yi F."/>
            <person name="Sun M."/>
            <person name="An G."/>
            <person name="Cheng J."/>
            <person name="Zhang Y."/>
            <person name="Shi Q."/>
            <person name="Xie Y."/>
            <person name="Shi X."/>
            <person name="Chang Y."/>
            <person name="Huang F."/>
            <person name="Chen Y."/>
            <person name="Hong S."/>
            <person name="Mi L."/>
            <person name="Sun Q."/>
            <person name="Zhang L."/>
            <person name="Zhou B."/>
            <person name="Peng R."/>
            <person name="Zhang X."/>
            <person name="Liu F."/>
        </authorList>
    </citation>
    <scope>NUCLEOTIDE SEQUENCE [LARGE SCALE GENOMIC DNA]</scope>
    <source>
        <strain evidence="8">cv. PA1801</strain>
    </source>
</reference>
<evidence type="ECO:0000256" key="5">
    <source>
        <dbReference type="ARBA" id="ARBA00023180"/>
    </source>
</evidence>
<dbReference type="GO" id="GO:0070008">
    <property type="term" value="F:serine-type exopeptidase activity"/>
    <property type="evidence" value="ECO:0007669"/>
    <property type="project" value="InterPro"/>
</dbReference>
<keyword evidence="3" id="KW-0732">Signal</keyword>
<keyword evidence="6" id="KW-0812">Transmembrane</keyword>
<evidence type="ECO:0000313" key="8">
    <source>
        <dbReference type="Proteomes" id="UP000325315"/>
    </source>
</evidence>
<protein>
    <submittedName>
        <fullName evidence="7">Lysosomal Pro-X carboxypeptidase-like isoform X1</fullName>
    </submittedName>
</protein>
<dbReference type="SUPFAM" id="SSF53474">
    <property type="entry name" value="alpha/beta-Hydrolases"/>
    <property type="match status" value="1"/>
</dbReference>
<gene>
    <name evidence="7" type="ORF">EPI10_033491</name>
</gene>
<dbReference type="GO" id="GO:0008239">
    <property type="term" value="F:dipeptidyl-peptidase activity"/>
    <property type="evidence" value="ECO:0007669"/>
    <property type="project" value="TreeGrafter"/>
</dbReference>
<feature type="transmembrane region" description="Helical" evidence="6">
    <location>
        <begin position="57"/>
        <end position="79"/>
    </location>
</feature>
<keyword evidence="7" id="KW-0121">Carboxypeptidase</keyword>
<evidence type="ECO:0000313" key="7">
    <source>
        <dbReference type="EMBL" id="KAA3489946.1"/>
    </source>
</evidence>
<comment type="caution">
    <text evidence="7">The sequence shown here is derived from an EMBL/GenBank/DDBJ whole genome shotgun (WGS) entry which is preliminary data.</text>
</comment>
<dbReference type="GO" id="GO:0004180">
    <property type="term" value="F:carboxypeptidase activity"/>
    <property type="evidence" value="ECO:0007669"/>
    <property type="project" value="UniProtKB-KW"/>
</dbReference>
<dbReference type="Pfam" id="PF05577">
    <property type="entry name" value="Peptidase_S28"/>
    <property type="match status" value="1"/>
</dbReference>
<organism evidence="7 8">
    <name type="scientific">Gossypium australe</name>
    <dbReference type="NCBI Taxonomy" id="47621"/>
    <lineage>
        <taxon>Eukaryota</taxon>
        <taxon>Viridiplantae</taxon>
        <taxon>Streptophyta</taxon>
        <taxon>Embryophyta</taxon>
        <taxon>Tracheophyta</taxon>
        <taxon>Spermatophyta</taxon>
        <taxon>Magnoliopsida</taxon>
        <taxon>eudicotyledons</taxon>
        <taxon>Gunneridae</taxon>
        <taxon>Pentapetalae</taxon>
        <taxon>rosids</taxon>
        <taxon>malvids</taxon>
        <taxon>Malvales</taxon>
        <taxon>Malvaceae</taxon>
        <taxon>Malvoideae</taxon>
        <taxon>Gossypium</taxon>
    </lineage>
</organism>
<name>A0A5B6X8K8_9ROSI</name>
<dbReference type="OrthoDB" id="1678817at2759"/>
<dbReference type="InterPro" id="IPR029058">
    <property type="entry name" value="AB_hydrolase_fold"/>
</dbReference>
<accession>A0A5B6X8K8</accession>
<proteinExistence type="inferred from homology"/>
<evidence type="ECO:0000256" key="4">
    <source>
        <dbReference type="ARBA" id="ARBA00022801"/>
    </source>
</evidence>
<keyword evidence="4" id="KW-0378">Hydrolase</keyword>
<comment type="similarity">
    <text evidence="1">Belongs to the peptidase S28 family.</text>
</comment>
<dbReference type="EMBL" id="SMMG02000001">
    <property type="protein sequence ID" value="KAA3489946.1"/>
    <property type="molecule type" value="Genomic_DNA"/>
</dbReference>
<keyword evidence="8" id="KW-1185">Reference proteome</keyword>
<dbReference type="PANTHER" id="PTHR11010">
    <property type="entry name" value="PROTEASE S28 PRO-X CARBOXYPEPTIDASE-RELATED"/>
    <property type="match status" value="1"/>
</dbReference>
<keyword evidence="5" id="KW-0325">Glycoprotein</keyword>
<evidence type="ECO:0000256" key="3">
    <source>
        <dbReference type="ARBA" id="ARBA00022729"/>
    </source>
</evidence>